<keyword evidence="1" id="KW-0238">DNA-binding</keyword>
<dbReference type="InterPro" id="IPR004875">
    <property type="entry name" value="DDE_SF_endonuclease_dom"/>
</dbReference>
<keyword evidence="4" id="KW-1185">Reference proteome</keyword>
<dbReference type="InterPro" id="IPR009057">
    <property type="entry name" value="Homeodomain-like_sf"/>
</dbReference>
<dbReference type="InterPro" id="IPR050863">
    <property type="entry name" value="CenT-Element_Derived"/>
</dbReference>
<dbReference type="GO" id="GO:0003677">
    <property type="term" value="F:DNA binding"/>
    <property type="evidence" value="ECO:0007669"/>
    <property type="project" value="UniProtKB-KW"/>
</dbReference>
<dbReference type="SMART" id="SM00674">
    <property type="entry name" value="CENPB"/>
    <property type="match status" value="1"/>
</dbReference>
<evidence type="ECO:0000313" key="4">
    <source>
        <dbReference type="Proteomes" id="UP000694620"/>
    </source>
</evidence>
<evidence type="ECO:0000256" key="1">
    <source>
        <dbReference type="ARBA" id="ARBA00023125"/>
    </source>
</evidence>
<evidence type="ECO:0000313" key="3">
    <source>
        <dbReference type="Ensembl" id="ENSECRP00000009332.1"/>
    </source>
</evidence>
<accession>A0A8C4RZU9</accession>
<feature type="domain" description="HTH CENPB-type" evidence="2">
    <location>
        <begin position="94"/>
        <end position="173"/>
    </location>
</feature>
<dbReference type="Pfam" id="PF09607">
    <property type="entry name" value="BrkDBD"/>
    <property type="match status" value="1"/>
</dbReference>
<dbReference type="Gene3D" id="1.10.10.60">
    <property type="entry name" value="Homeodomain-like"/>
    <property type="match status" value="1"/>
</dbReference>
<dbReference type="GO" id="GO:0005634">
    <property type="term" value="C:nucleus"/>
    <property type="evidence" value="ECO:0007669"/>
    <property type="project" value="TreeGrafter"/>
</dbReference>
<reference evidence="3" key="3">
    <citation type="submission" date="2025-09" db="UniProtKB">
        <authorList>
            <consortium name="Ensembl"/>
        </authorList>
    </citation>
    <scope>IDENTIFICATION</scope>
</reference>
<dbReference type="InterPro" id="IPR006600">
    <property type="entry name" value="HTH_CenpB_DNA-bd_dom"/>
</dbReference>
<dbReference type="SUPFAM" id="SSF46689">
    <property type="entry name" value="Homeodomain-like"/>
    <property type="match status" value="1"/>
</dbReference>
<dbReference type="GeneTree" id="ENSGT00440000039028"/>
<organism evidence="3 4">
    <name type="scientific">Erpetoichthys calabaricus</name>
    <name type="common">Rope fish</name>
    <name type="synonym">Calamoichthys calabaricus</name>
    <dbReference type="NCBI Taxonomy" id="27687"/>
    <lineage>
        <taxon>Eukaryota</taxon>
        <taxon>Metazoa</taxon>
        <taxon>Chordata</taxon>
        <taxon>Craniata</taxon>
        <taxon>Vertebrata</taxon>
        <taxon>Euteleostomi</taxon>
        <taxon>Actinopterygii</taxon>
        <taxon>Polypteriformes</taxon>
        <taxon>Polypteridae</taxon>
        <taxon>Erpetoichthys</taxon>
    </lineage>
</organism>
<dbReference type="Ensembl" id="ENSECRT00000009483.1">
    <property type="protein sequence ID" value="ENSECRP00000009332.1"/>
    <property type="gene ID" value="ENSECRG00000006242.1"/>
</dbReference>
<dbReference type="PANTHER" id="PTHR19303:SF74">
    <property type="entry name" value="POGO TRANSPOSABLE ELEMENT WITH KRAB DOMAIN"/>
    <property type="match status" value="1"/>
</dbReference>
<proteinExistence type="predicted"/>
<dbReference type="PROSITE" id="PS51253">
    <property type="entry name" value="HTH_CENPB"/>
    <property type="match status" value="1"/>
</dbReference>
<dbReference type="Pfam" id="PF03221">
    <property type="entry name" value="HTH_Tnp_Tc5"/>
    <property type="match status" value="1"/>
</dbReference>
<dbReference type="Proteomes" id="UP000694620">
    <property type="component" value="Chromosome 9"/>
</dbReference>
<evidence type="ECO:0000259" key="2">
    <source>
        <dbReference type="PROSITE" id="PS51253"/>
    </source>
</evidence>
<dbReference type="AlphaFoldDB" id="A0A8C4RZU9"/>
<dbReference type="PANTHER" id="PTHR19303">
    <property type="entry name" value="TRANSPOSON"/>
    <property type="match status" value="1"/>
</dbReference>
<dbReference type="InterPro" id="IPR018586">
    <property type="entry name" value="Brinker_DNA-bd"/>
</dbReference>
<reference evidence="3" key="2">
    <citation type="submission" date="2025-08" db="UniProtKB">
        <authorList>
            <consortium name="Ensembl"/>
        </authorList>
    </citation>
    <scope>IDENTIFICATION</scope>
</reference>
<dbReference type="Pfam" id="PF03184">
    <property type="entry name" value="DDE_1"/>
    <property type="match status" value="1"/>
</dbReference>
<reference evidence="3" key="1">
    <citation type="submission" date="2021-06" db="EMBL/GenBank/DDBJ databases">
        <authorList>
            <consortium name="Wellcome Sanger Institute Data Sharing"/>
        </authorList>
    </citation>
    <scope>NUCLEOTIDE SEQUENCE [LARGE SCALE GENOMIC DNA]</scope>
</reference>
<name>A0A8C4RZU9_ERPCA</name>
<protein>
    <recommendedName>
        <fullName evidence="2">HTH CENPB-type domain-containing protein</fullName>
    </recommendedName>
</protein>
<sequence>MHFTWFHLPEKNLLDYRRYSRISRKIYALKFIQKHTVDLSTGASYPASFKLKVIQRAEETNNCVAGREFCVSEKLVRDWVKNKPSLQAMPKSKKALRFGLSPFSGLEKDLNDWIVECRQNGYIVTRSSIRLRALQLAKEEKYLTIDGKPLLKFQALAGWCTRFMNRYGLCLRQRTKIAQKLPKDLEEKVSSFHKFIIKQRQRHDFDLSNIGNMDETPMTFDMPGNRTVAGIGEKTVLIKSMGHEKTHFTVVLSCLADGTKLRPTIIFKRKSFPKNIKFPAGNTVRVHPKGWMNEAGTKLWLQDVWARRSGAGQSKRPSLLVWDMFRAHTSEDIKDEARKMATMLAVIPGGLTSMLQPLDVCLNKPFKDRVRSMWQQWMCSGEVKLTKGGNLKKPDIDLVAKWVKEAWDSIPAEMIKKSFLKCGISNAMDGSEDDAIYEDKESAKCTRYYSKQIDTNHLSNGRHLL</sequence>